<dbReference type="InterPro" id="IPR051289">
    <property type="entry name" value="LAGLIDADG_Endonuclease"/>
</dbReference>
<dbReference type="AlphaFoldDB" id="M9NRK8"/>
<accession>M9NRK8</accession>
<dbReference type="PANTHER" id="PTHR36181:SF4">
    <property type="entry name" value="LAGLIDADG ENDONUCLEASE"/>
    <property type="match status" value="1"/>
</dbReference>
<protein>
    <submittedName>
        <fullName evidence="2">LAGLIDADG homing endonuclease</fullName>
    </submittedName>
</protein>
<feature type="domain" description="Homing endonuclease LAGLIDADG" evidence="1">
    <location>
        <begin position="13"/>
        <end position="115"/>
    </location>
</feature>
<name>M9NRK8_9PEZI</name>
<dbReference type="SUPFAM" id="SSF55608">
    <property type="entry name" value="Homing endonucleases"/>
    <property type="match status" value="2"/>
</dbReference>
<keyword evidence="2" id="KW-0540">Nuclease</keyword>
<feature type="domain" description="Homing endonuclease LAGLIDADG" evidence="1">
    <location>
        <begin position="172"/>
        <end position="273"/>
    </location>
</feature>
<dbReference type="GO" id="GO:0005739">
    <property type="term" value="C:mitochondrion"/>
    <property type="evidence" value="ECO:0007669"/>
    <property type="project" value="UniProtKB-ARBA"/>
</dbReference>
<dbReference type="Gene3D" id="3.10.28.10">
    <property type="entry name" value="Homing endonucleases"/>
    <property type="match status" value="2"/>
</dbReference>
<dbReference type="InterPro" id="IPR004860">
    <property type="entry name" value="LAGLIDADG_dom"/>
</dbReference>
<sequence length="302" mass="34790">MILKTEEQINWFISGLVDAEGSFGVNVVKHSTYSTGFAVLISFEIGMNKKDEYLLKLIKKSLNLDCNIIYNAKDDTFKLKVSNLEEIVKKIIPFFEKYTLFSQKKGDFYLMCKVVDIVKNKEHLTLKGLNEIINIKASMNLGLSTNLKEIFPNISLIKRPLIDSTNLNKSWLIGFIEGEGCFYIHIYDSPKSKLGKAVQLVFKLTQHVRDKNLLLNIVNLLGCGRLELRKSNLACDLTVTSIKDFKEYIVPFFESYTLVGQKLYNYNDFKLVYTMLINKEHLTQEGLIKIIEIKNRMNTKRS</sequence>
<evidence type="ECO:0000313" key="2">
    <source>
        <dbReference type="EMBL" id="AFN16312.1"/>
    </source>
</evidence>
<dbReference type="EMBL" id="JQ988064">
    <property type="protein sequence ID" value="AFN16312.1"/>
    <property type="molecule type" value="Genomic_DNA"/>
</dbReference>
<dbReference type="FunFam" id="3.10.28.10:FF:000010">
    <property type="entry name" value="LAGLIDADG homing endonuclease I-LtrII"/>
    <property type="match status" value="1"/>
</dbReference>
<keyword evidence="2" id="KW-0378">Hydrolase</keyword>
<evidence type="ECO:0000259" key="1">
    <source>
        <dbReference type="Pfam" id="PF00961"/>
    </source>
</evidence>
<geneLocation type="mitochondrion" evidence="2"/>
<dbReference type="InterPro" id="IPR027434">
    <property type="entry name" value="Homing_endonucl"/>
</dbReference>
<dbReference type="PANTHER" id="PTHR36181">
    <property type="entry name" value="INTRON-ENCODED ENDONUCLEASE AI3-RELATED"/>
    <property type="match status" value="1"/>
</dbReference>
<keyword evidence="2" id="KW-0255">Endonuclease</keyword>
<reference evidence="2" key="1">
    <citation type="journal article" date="2013" name="Fungal Genet. Biol.">
        <title>The mtDNA rns gene landscape in the Ophiostomatales and other fungal taxa: Twintrons, introns, and intron-encoded proteins.</title>
        <authorList>
            <person name="Hafez M."/>
            <person name="Majer A."/>
            <person name="Sethuraman J."/>
            <person name="Rudski S.M."/>
            <person name="Michel F."/>
            <person name="Hausner G."/>
        </authorList>
    </citation>
    <scope>NUCLEOTIDE SEQUENCE</scope>
    <source>
        <strain evidence="2">WIN</strain>
    </source>
</reference>
<dbReference type="Pfam" id="PF00961">
    <property type="entry name" value="LAGLIDADG_1"/>
    <property type="match status" value="2"/>
</dbReference>
<organism evidence="2">
    <name type="scientific">Ophiostoma brevicolle</name>
    <dbReference type="NCBI Taxonomy" id="96393"/>
    <lineage>
        <taxon>Eukaryota</taxon>
        <taxon>Fungi</taxon>
        <taxon>Dikarya</taxon>
        <taxon>Ascomycota</taxon>
        <taxon>Pezizomycotina</taxon>
        <taxon>Sordariomycetes</taxon>
        <taxon>Sordariomycetidae</taxon>
        <taxon>Ophiostomatales</taxon>
        <taxon>Ophiostomataceae</taxon>
        <taxon>Ophiostoma</taxon>
    </lineage>
</organism>
<keyword evidence="2" id="KW-0496">Mitochondrion</keyword>
<proteinExistence type="predicted"/>
<dbReference type="GO" id="GO:0004519">
    <property type="term" value="F:endonuclease activity"/>
    <property type="evidence" value="ECO:0007669"/>
    <property type="project" value="UniProtKB-KW"/>
</dbReference>